<dbReference type="Proteomes" id="UP000324222">
    <property type="component" value="Unassembled WGS sequence"/>
</dbReference>
<organism evidence="2 3">
    <name type="scientific">Portunus trituberculatus</name>
    <name type="common">Swimming crab</name>
    <name type="synonym">Neptunus trituberculatus</name>
    <dbReference type="NCBI Taxonomy" id="210409"/>
    <lineage>
        <taxon>Eukaryota</taxon>
        <taxon>Metazoa</taxon>
        <taxon>Ecdysozoa</taxon>
        <taxon>Arthropoda</taxon>
        <taxon>Crustacea</taxon>
        <taxon>Multicrustacea</taxon>
        <taxon>Malacostraca</taxon>
        <taxon>Eumalacostraca</taxon>
        <taxon>Eucarida</taxon>
        <taxon>Decapoda</taxon>
        <taxon>Pleocyemata</taxon>
        <taxon>Brachyura</taxon>
        <taxon>Eubrachyura</taxon>
        <taxon>Portunoidea</taxon>
        <taxon>Portunidae</taxon>
        <taxon>Portuninae</taxon>
        <taxon>Portunus</taxon>
    </lineage>
</organism>
<protein>
    <submittedName>
        <fullName evidence="2">Uncharacterized protein</fullName>
    </submittedName>
</protein>
<dbReference type="AlphaFoldDB" id="A0A5B7JYE4"/>
<feature type="compositionally biased region" description="Basic residues" evidence="1">
    <location>
        <begin position="30"/>
        <end position="40"/>
    </location>
</feature>
<comment type="caution">
    <text evidence="2">The sequence shown here is derived from an EMBL/GenBank/DDBJ whole genome shotgun (WGS) entry which is preliminary data.</text>
</comment>
<evidence type="ECO:0000313" key="3">
    <source>
        <dbReference type="Proteomes" id="UP000324222"/>
    </source>
</evidence>
<accession>A0A5B7JYE4</accession>
<feature type="region of interest" description="Disordered" evidence="1">
    <location>
        <begin position="1"/>
        <end position="41"/>
    </location>
</feature>
<proteinExistence type="predicted"/>
<sequence length="122" mass="13919">MHKQTDTHSDILPTPRLKSSRESQTDQGLRHHLHHHHHLHQTGIMDSLITEVKPMRIPRPKFCCAKSSFMYPVEPPKDYLDLEGDHHLLLQQPHEQLKGASDGSTASKVEELGIALKEKVKV</sequence>
<keyword evidence="3" id="KW-1185">Reference proteome</keyword>
<reference evidence="2 3" key="1">
    <citation type="submission" date="2019-05" db="EMBL/GenBank/DDBJ databases">
        <title>Another draft genome of Portunus trituberculatus and its Hox gene families provides insights of decapod evolution.</title>
        <authorList>
            <person name="Jeong J.-H."/>
            <person name="Song I."/>
            <person name="Kim S."/>
            <person name="Choi T."/>
            <person name="Kim D."/>
            <person name="Ryu S."/>
            <person name="Kim W."/>
        </authorList>
    </citation>
    <scope>NUCLEOTIDE SEQUENCE [LARGE SCALE GENOMIC DNA]</scope>
    <source>
        <tissue evidence="2">Muscle</tissue>
    </source>
</reference>
<evidence type="ECO:0000313" key="2">
    <source>
        <dbReference type="EMBL" id="MPC99585.1"/>
    </source>
</evidence>
<dbReference type="EMBL" id="VSRR010118990">
    <property type="protein sequence ID" value="MPC99585.1"/>
    <property type="molecule type" value="Genomic_DNA"/>
</dbReference>
<evidence type="ECO:0000256" key="1">
    <source>
        <dbReference type="SAM" id="MobiDB-lite"/>
    </source>
</evidence>
<gene>
    <name evidence="2" type="ORF">E2C01_095008</name>
</gene>
<name>A0A5B7JYE4_PORTR</name>